<protein>
    <recommendedName>
        <fullName evidence="4">EF-hand domain-containing protein</fullName>
    </recommendedName>
</protein>
<dbReference type="PROSITE" id="PS00018">
    <property type="entry name" value="EF_HAND_1"/>
    <property type="match status" value="2"/>
</dbReference>
<feature type="domain" description="EF-hand" evidence="4">
    <location>
        <begin position="385"/>
        <end position="420"/>
    </location>
</feature>
<accession>A0AAU9J2J7</accession>
<dbReference type="EMBL" id="CAJZBQ010000028">
    <property type="protein sequence ID" value="CAG9321413.1"/>
    <property type="molecule type" value="Genomic_DNA"/>
</dbReference>
<keyword evidence="1" id="KW-0479">Metal-binding</keyword>
<dbReference type="InterPro" id="IPR041534">
    <property type="entry name" value="EF-hand_13"/>
</dbReference>
<dbReference type="PANTHER" id="PTHR14095">
    <property type="entry name" value="PHOSPHATASE 2A REGULATORY SUBUNIT-RELATED"/>
    <property type="match status" value="1"/>
</dbReference>
<dbReference type="Proteomes" id="UP001162131">
    <property type="component" value="Unassembled WGS sequence"/>
</dbReference>
<evidence type="ECO:0000256" key="2">
    <source>
        <dbReference type="ARBA" id="ARBA00022837"/>
    </source>
</evidence>
<dbReference type="FunFam" id="1.10.238.220:FF:000003">
    <property type="entry name" value="Phosphoprotein phosphatase 2A regulatory subunit"/>
    <property type="match status" value="1"/>
</dbReference>
<feature type="region of interest" description="Disordered" evidence="3">
    <location>
        <begin position="44"/>
        <end position="110"/>
    </location>
</feature>
<comment type="caution">
    <text evidence="5">The sequence shown here is derived from an EMBL/GenBank/DDBJ whole genome shotgun (WGS) entry which is preliminary data.</text>
</comment>
<dbReference type="GO" id="GO:0005509">
    <property type="term" value="F:calcium ion binding"/>
    <property type="evidence" value="ECO:0007669"/>
    <property type="project" value="InterPro"/>
</dbReference>
<dbReference type="Gene3D" id="1.10.238.220">
    <property type="match status" value="1"/>
</dbReference>
<dbReference type="InterPro" id="IPR018247">
    <property type="entry name" value="EF_Hand_1_Ca_BS"/>
</dbReference>
<sequence>MEVLPHYKENIRFELASRKLEEDFFRWLSIPSTSSLIQKLIEESKNPSSANNQPSPLFPNRAAPSSPSVTSPKGRASLTPPLSPGAADRPPTSHSQSLPADGLAQIKPKKVQEPVPVVKPQIKPSIPQFYFPQGKPSDPSQSEKDTKLINQYFIRDSLKIQEFEAITKEFCGLPKIVLPTLFTNIAGEGREIVTKAQFLKYWKSELEGKNPVQRLFNVLCKPGRRYLIRNDFKPLMIYLMETHPGLEFLKATPEFQERYAECVVERIFYSLDTNDEGKITFRELKRSKLMAVLLNLDTEEDINKIRDFFSYEHFYVLYCRFWELDTDHDFLIDKEDFSRYEGHTLSRKAIDRIFEEVPRKFKSNVAGKMSYDDFIWFMISEEDKSTSRSLEYWFKVVDLDDNGIITAYEMDYFYEEQLHRLEYLKQEAVPFQDVLCQLADMINPKTQNQFTLSEIIAKKSISGVFFNCLVNLNKFIAYEQRDPFQIKNELNENPDFTDWDRFANAEYVRLAMEEENAEASEVLDEVWDSDRED</sequence>
<name>A0AAU9J2J7_9CILI</name>
<dbReference type="FunFam" id="1.10.238.10:FF:000025">
    <property type="entry name" value="serine/threonine-protein phosphatase 2A regulatory subunit B'' subunit alpha"/>
    <property type="match status" value="1"/>
</dbReference>
<dbReference type="PROSITE" id="PS50222">
    <property type="entry name" value="EF_HAND_2"/>
    <property type="match status" value="1"/>
</dbReference>
<keyword evidence="6" id="KW-1185">Reference proteome</keyword>
<reference evidence="5" key="1">
    <citation type="submission" date="2021-09" db="EMBL/GenBank/DDBJ databases">
        <authorList>
            <consortium name="AG Swart"/>
            <person name="Singh M."/>
            <person name="Singh A."/>
            <person name="Seah K."/>
            <person name="Emmerich C."/>
        </authorList>
    </citation>
    <scope>NUCLEOTIDE SEQUENCE</scope>
    <source>
        <strain evidence="5">ATCC30299</strain>
    </source>
</reference>
<evidence type="ECO:0000256" key="1">
    <source>
        <dbReference type="ARBA" id="ARBA00022723"/>
    </source>
</evidence>
<keyword evidence="2" id="KW-0106">Calcium</keyword>
<dbReference type="GO" id="GO:0019888">
    <property type="term" value="F:protein phosphatase regulator activity"/>
    <property type="evidence" value="ECO:0007669"/>
    <property type="project" value="TreeGrafter"/>
</dbReference>
<organism evidence="5 6">
    <name type="scientific">Blepharisma stoltei</name>
    <dbReference type="NCBI Taxonomy" id="1481888"/>
    <lineage>
        <taxon>Eukaryota</taxon>
        <taxon>Sar</taxon>
        <taxon>Alveolata</taxon>
        <taxon>Ciliophora</taxon>
        <taxon>Postciliodesmatophora</taxon>
        <taxon>Heterotrichea</taxon>
        <taxon>Heterotrichida</taxon>
        <taxon>Blepharismidae</taxon>
        <taxon>Blepharisma</taxon>
    </lineage>
</organism>
<feature type="compositionally biased region" description="Polar residues" evidence="3">
    <location>
        <begin position="46"/>
        <end position="55"/>
    </location>
</feature>
<dbReference type="PANTHER" id="PTHR14095:SF0">
    <property type="entry name" value="MIP22305P"/>
    <property type="match status" value="1"/>
</dbReference>
<dbReference type="CDD" id="cd21504">
    <property type="entry name" value="PPP2R3A_B-like"/>
    <property type="match status" value="1"/>
</dbReference>
<evidence type="ECO:0000313" key="5">
    <source>
        <dbReference type="EMBL" id="CAG9321413.1"/>
    </source>
</evidence>
<evidence type="ECO:0000256" key="3">
    <source>
        <dbReference type="SAM" id="MobiDB-lite"/>
    </source>
</evidence>
<evidence type="ECO:0000259" key="4">
    <source>
        <dbReference type="PROSITE" id="PS50222"/>
    </source>
</evidence>
<dbReference type="InterPro" id="IPR011992">
    <property type="entry name" value="EF-hand-dom_pair"/>
</dbReference>
<dbReference type="GO" id="GO:0000159">
    <property type="term" value="C:protein phosphatase type 2A complex"/>
    <property type="evidence" value="ECO:0007669"/>
    <property type="project" value="TreeGrafter"/>
</dbReference>
<dbReference type="Pfam" id="PF17958">
    <property type="entry name" value="EF-hand_13"/>
    <property type="match status" value="1"/>
</dbReference>
<dbReference type="Gene3D" id="1.10.238.10">
    <property type="entry name" value="EF-hand"/>
    <property type="match status" value="1"/>
</dbReference>
<dbReference type="SUPFAM" id="SSF47473">
    <property type="entry name" value="EF-hand"/>
    <property type="match status" value="2"/>
</dbReference>
<proteinExistence type="predicted"/>
<gene>
    <name evidence="5" type="ORF">BSTOLATCC_MIC28695</name>
</gene>
<dbReference type="InterPro" id="IPR002048">
    <property type="entry name" value="EF_hand_dom"/>
</dbReference>
<dbReference type="Gene3D" id="1.10.238.230">
    <property type="match status" value="1"/>
</dbReference>
<evidence type="ECO:0000313" key="6">
    <source>
        <dbReference type="Proteomes" id="UP001162131"/>
    </source>
</evidence>
<dbReference type="Pfam" id="PF13499">
    <property type="entry name" value="EF-hand_7"/>
    <property type="match status" value="1"/>
</dbReference>
<dbReference type="AlphaFoldDB" id="A0AAU9J2J7"/>